<dbReference type="CDD" id="cd00037">
    <property type="entry name" value="CLECT"/>
    <property type="match status" value="2"/>
</dbReference>
<comment type="caution">
    <text evidence="2">The sequence shown here is derived from an EMBL/GenBank/DDBJ whole genome shotgun (WGS) entry which is preliminary data.</text>
</comment>
<feature type="domain" description="C-type lectin" evidence="1">
    <location>
        <begin position="133"/>
        <end position="206"/>
    </location>
</feature>
<dbReference type="InterPro" id="IPR016186">
    <property type="entry name" value="C-type_lectin-like/link_sf"/>
</dbReference>
<organism evidence="2 3">
    <name type="scientific">Tegillarca granosa</name>
    <name type="common">Malaysian cockle</name>
    <name type="synonym">Anadara granosa</name>
    <dbReference type="NCBI Taxonomy" id="220873"/>
    <lineage>
        <taxon>Eukaryota</taxon>
        <taxon>Metazoa</taxon>
        <taxon>Spiralia</taxon>
        <taxon>Lophotrochozoa</taxon>
        <taxon>Mollusca</taxon>
        <taxon>Bivalvia</taxon>
        <taxon>Autobranchia</taxon>
        <taxon>Pteriomorphia</taxon>
        <taxon>Arcoida</taxon>
        <taxon>Arcoidea</taxon>
        <taxon>Arcidae</taxon>
        <taxon>Tegillarca</taxon>
    </lineage>
</organism>
<dbReference type="SUPFAM" id="SSF56436">
    <property type="entry name" value="C-type lectin-like"/>
    <property type="match status" value="2"/>
</dbReference>
<evidence type="ECO:0000259" key="1">
    <source>
        <dbReference type="PROSITE" id="PS50041"/>
    </source>
</evidence>
<dbReference type="InterPro" id="IPR050828">
    <property type="entry name" value="C-type_lectin/matrix_domain"/>
</dbReference>
<dbReference type="PROSITE" id="PS50041">
    <property type="entry name" value="C_TYPE_LECTIN_2"/>
    <property type="match status" value="2"/>
</dbReference>
<dbReference type="InterPro" id="IPR001304">
    <property type="entry name" value="C-type_lectin-like"/>
</dbReference>
<gene>
    <name evidence="2" type="ORF">KUTeg_023290</name>
</gene>
<protein>
    <recommendedName>
        <fullName evidence="1">C-type lectin domain-containing protein</fullName>
    </recommendedName>
</protein>
<feature type="domain" description="C-type lectin" evidence="1">
    <location>
        <begin position="22"/>
        <end position="111"/>
    </location>
</feature>
<dbReference type="InterPro" id="IPR016187">
    <property type="entry name" value="CTDL_fold"/>
</dbReference>
<dbReference type="Pfam" id="PF00059">
    <property type="entry name" value="Lectin_C"/>
    <property type="match status" value="2"/>
</dbReference>
<dbReference type="PANTHER" id="PTHR45710:SF26">
    <property type="entry name" value="RH26557P"/>
    <property type="match status" value="1"/>
</dbReference>
<name>A0ABQ9E6Y5_TEGGR</name>
<sequence>MTYDFSYIIFPFSRLLSQTFEEKRCRQYGYLATVDEEKISSFLKSILLDLNKPLSFWIGLYTHLNKQNNFQWIATKERYQYSEIKDASPEWSCSDLTRPNSCVQRNGFICQINFDRKENSFPFSLCPHGWFEKENTCFYISGFEALWPEAWHYCRLYDHANLVTIDSRKVDEFLQPILLQMSSDYQQDSFWIGLKRNVVYQYWVWTIK</sequence>
<proteinExistence type="predicted"/>
<reference evidence="2 3" key="1">
    <citation type="submission" date="2022-12" db="EMBL/GenBank/DDBJ databases">
        <title>Chromosome-level genome of Tegillarca granosa.</title>
        <authorList>
            <person name="Kim J."/>
        </authorList>
    </citation>
    <scope>NUCLEOTIDE SEQUENCE [LARGE SCALE GENOMIC DNA]</scope>
    <source>
        <strain evidence="2">Teg-2019</strain>
        <tissue evidence="2">Adductor muscle</tissue>
    </source>
</reference>
<dbReference type="PANTHER" id="PTHR45710">
    <property type="entry name" value="C-TYPE LECTIN DOMAIN-CONTAINING PROTEIN 180"/>
    <property type="match status" value="1"/>
</dbReference>
<evidence type="ECO:0000313" key="2">
    <source>
        <dbReference type="EMBL" id="KAJ8299230.1"/>
    </source>
</evidence>
<dbReference type="EMBL" id="JARBDR010000921">
    <property type="protein sequence ID" value="KAJ8299230.1"/>
    <property type="molecule type" value="Genomic_DNA"/>
</dbReference>
<keyword evidence="3" id="KW-1185">Reference proteome</keyword>
<dbReference type="Proteomes" id="UP001217089">
    <property type="component" value="Unassembled WGS sequence"/>
</dbReference>
<evidence type="ECO:0000313" key="3">
    <source>
        <dbReference type="Proteomes" id="UP001217089"/>
    </source>
</evidence>
<dbReference type="Gene3D" id="3.10.100.10">
    <property type="entry name" value="Mannose-Binding Protein A, subunit A"/>
    <property type="match status" value="2"/>
</dbReference>
<accession>A0ABQ9E6Y5</accession>